<name>A0A7C8M572_9PLEO</name>
<reference evidence="1 2" key="1">
    <citation type="submission" date="2020-01" db="EMBL/GenBank/DDBJ databases">
        <authorList>
            <consortium name="DOE Joint Genome Institute"/>
            <person name="Haridas S."/>
            <person name="Albert R."/>
            <person name="Binder M."/>
            <person name="Bloem J."/>
            <person name="Labutti K."/>
            <person name="Salamov A."/>
            <person name="Andreopoulos B."/>
            <person name="Baker S.E."/>
            <person name="Barry K."/>
            <person name="Bills G."/>
            <person name="Bluhm B.H."/>
            <person name="Cannon C."/>
            <person name="Castanera R."/>
            <person name="Culley D.E."/>
            <person name="Daum C."/>
            <person name="Ezra D."/>
            <person name="Gonzalez J.B."/>
            <person name="Henrissat B."/>
            <person name="Kuo A."/>
            <person name="Liang C."/>
            <person name="Lipzen A."/>
            <person name="Lutzoni F."/>
            <person name="Magnuson J."/>
            <person name="Mondo S."/>
            <person name="Nolan M."/>
            <person name="Ohm R."/>
            <person name="Pangilinan J."/>
            <person name="Park H.-J.H."/>
            <person name="Ramirez L."/>
            <person name="Alfaro M."/>
            <person name="Sun H."/>
            <person name="Tritt A."/>
            <person name="Yoshinaga Y."/>
            <person name="Zwiers L.-H.L."/>
            <person name="Turgeon B.G."/>
            <person name="Goodwin S.B."/>
            <person name="Spatafora J.W."/>
            <person name="Crous P.W."/>
            <person name="Grigoriev I.V."/>
        </authorList>
    </citation>
    <scope>NUCLEOTIDE SEQUENCE [LARGE SCALE GENOMIC DNA]</scope>
    <source>
        <strain evidence="1 2">CBS 611.86</strain>
    </source>
</reference>
<evidence type="ECO:0008006" key="3">
    <source>
        <dbReference type="Google" id="ProtNLM"/>
    </source>
</evidence>
<evidence type="ECO:0000313" key="1">
    <source>
        <dbReference type="EMBL" id="KAF2868918.1"/>
    </source>
</evidence>
<protein>
    <recommendedName>
        <fullName evidence="3">Fungal N-terminal domain-containing protein</fullName>
    </recommendedName>
</protein>
<accession>A0A7C8M572</accession>
<sequence>MNDQVSLQTRQTDLYQTSLWKPRRIVPTGQPHRGGAPLPALVLIWATSELQFDHGFQHQANPMDPFSLTASVIAVLQLTHKVSALCLNLHTSISARKEIGRIFDEVDALRDTLQGLARLSSTQDGPATDSINLDAINNLNGPLVKCKAELESLDAELQKVKLTNTKLGFKTISWLLKEKDVACRLERLSRARQTVQLSLAVDQT</sequence>
<gene>
    <name evidence="1" type="ORF">BDV95DRAFT_106681</name>
</gene>
<dbReference type="OrthoDB" id="195446at2759"/>
<comment type="caution">
    <text evidence="1">The sequence shown here is derived from an EMBL/GenBank/DDBJ whole genome shotgun (WGS) entry which is preliminary data.</text>
</comment>
<keyword evidence="2" id="KW-1185">Reference proteome</keyword>
<dbReference type="AlphaFoldDB" id="A0A7C8M572"/>
<proteinExistence type="predicted"/>
<organism evidence="1 2">
    <name type="scientific">Massariosphaeria phaeospora</name>
    <dbReference type="NCBI Taxonomy" id="100035"/>
    <lineage>
        <taxon>Eukaryota</taxon>
        <taxon>Fungi</taxon>
        <taxon>Dikarya</taxon>
        <taxon>Ascomycota</taxon>
        <taxon>Pezizomycotina</taxon>
        <taxon>Dothideomycetes</taxon>
        <taxon>Pleosporomycetidae</taxon>
        <taxon>Pleosporales</taxon>
        <taxon>Pleosporales incertae sedis</taxon>
        <taxon>Massariosphaeria</taxon>
    </lineage>
</organism>
<dbReference type="EMBL" id="JAADJZ010000017">
    <property type="protein sequence ID" value="KAF2868918.1"/>
    <property type="molecule type" value="Genomic_DNA"/>
</dbReference>
<evidence type="ECO:0000313" key="2">
    <source>
        <dbReference type="Proteomes" id="UP000481861"/>
    </source>
</evidence>
<dbReference type="Proteomes" id="UP000481861">
    <property type="component" value="Unassembled WGS sequence"/>
</dbReference>